<accession>A0A284QKP0</accession>
<dbReference type="OrthoDB" id="2977329at2759"/>
<evidence type="ECO:0008006" key="3">
    <source>
        <dbReference type="Google" id="ProtNLM"/>
    </source>
</evidence>
<dbReference type="OMA" id="REMNTIN"/>
<dbReference type="EMBL" id="FUEG01000001">
    <property type="protein sequence ID" value="SJK96995.1"/>
    <property type="molecule type" value="Genomic_DNA"/>
</dbReference>
<organism evidence="1 2">
    <name type="scientific">Armillaria ostoyae</name>
    <name type="common">Armillaria root rot fungus</name>
    <dbReference type="NCBI Taxonomy" id="47428"/>
    <lineage>
        <taxon>Eukaryota</taxon>
        <taxon>Fungi</taxon>
        <taxon>Dikarya</taxon>
        <taxon>Basidiomycota</taxon>
        <taxon>Agaricomycotina</taxon>
        <taxon>Agaricomycetes</taxon>
        <taxon>Agaricomycetidae</taxon>
        <taxon>Agaricales</taxon>
        <taxon>Marasmiineae</taxon>
        <taxon>Physalacriaceae</taxon>
        <taxon>Armillaria</taxon>
    </lineage>
</organism>
<keyword evidence="2" id="KW-1185">Reference proteome</keyword>
<dbReference type="Proteomes" id="UP000219338">
    <property type="component" value="Unassembled WGS sequence"/>
</dbReference>
<evidence type="ECO:0000313" key="1">
    <source>
        <dbReference type="EMBL" id="SJK96995.1"/>
    </source>
</evidence>
<name>A0A284QKP0_ARMOS</name>
<dbReference type="AlphaFoldDB" id="A0A284QKP0"/>
<gene>
    <name evidence="1" type="ORF">ARMOST_00244</name>
</gene>
<reference evidence="2" key="1">
    <citation type="journal article" date="2017" name="Nat. Ecol. Evol.">
        <title>Genome expansion and lineage-specific genetic innovations in the forest pathogenic fungi Armillaria.</title>
        <authorList>
            <person name="Sipos G."/>
            <person name="Prasanna A.N."/>
            <person name="Walter M.C."/>
            <person name="O'Connor E."/>
            <person name="Balint B."/>
            <person name="Krizsan K."/>
            <person name="Kiss B."/>
            <person name="Hess J."/>
            <person name="Varga T."/>
            <person name="Slot J."/>
            <person name="Riley R."/>
            <person name="Boka B."/>
            <person name="Rigling D."/>
            <person name="Barry K."/>
            <person name="Lee J."/>
            <person name="Mihaltcheva S."/>
            <person name="LaButti K."/>
            <person name="Lipzen A."/>
            <person name="Waldron R."/>
            <person name="Moloney N.M."/>
            <person name="Sperisen C."/>
            <person name="Kredics L."/>
            <person name="Vagvoelgyi C."/>
            <person name="Patrignani A."/>
            <person name="Fitzpatrick D."/>
            <person name="Nagy I."/>
            <person name="Doyle S."/>
            <person name="Anderson J.B."/>
            <person name="Grigoriev I.V."/>
            <person name="Gueldener U."/>
            <person name="Muensterkoetter M."/>
            <person name="Nagy L.G."/>
        </authorList>
    </citation>
    <scope>NUCLEOTIDE SEQUENCE [LARGE SCALE GENOMIC DNA]</scope>
    <source>
        <strain evidence="2">C18/9</strain>
    </source>
</reference>
<sequence>MYPQELIDEIVDYLHDWPSALKACSLVSRKFYPRTRVHLFRRVNCDNPQSEGPIFDIPRDSPELLQCVKHVELRCLNFFLPEHQTATVDFLHSLTFPVTLSLWDDSGMADYSEEECEWRHILPAFLSSAPYGAVARLELCYPRWNTFLEFHQIIFSLPNVTELYISGLREMNTINDPSVPASLAPRIKKMHVDVNWDMIHIFWEGLRSYRSVYLDHLEEFHVINPSLVELWSVVQTANLASKDLKVLEIDCHELWDLTNVVGLLVSPSPLHLNTIVDLRLGVELGDDTLPFINWWINSFKAIEKDSPVIERLTIKLADTESPISSGQLEALKRAFEELSDLLSKLVRNVDLAFQLQICQTQPSHFRNVIVDACEVLKEKANLRVFDVD</sequence>
<proteinExistence type="predicted"/>
<protein>
    <recommendedName>
        <fullName evidence="3">F-box domain-containing protein</fullName>
    </recommendedName>
</protein>
<evidence type="ECO:0000313" key="2">
    <source>
        <dbReference type="Proteomes" id="UP000219338"/>
    </source>
</evidence>